<comment type="subunit">
    <text evidence="2 10">Part of the 50S ribosomal subunit.</text>
</comment>
<dbReference type="HAMAP" id="MF_00501">
    <property type="entry name" value="Ribosomal_bL31_1"/>
    <property type="match status" value="1"/>
</dbReference>
<dbReference type="GO" id="GO:0046872">
    <property type="term" value="F:metal ion binding"/>
    <property type="evidence" value="ECO:0007669"/>
    <property type="project" value="UniProtKB-KW"/>
</dbReference>
<keyword evidence="7 10" id="KW-0689">Ribosomal protein</keyword>
<evidence type="ECO:0000313" key="11">
    <source>
        <dbReference type="EMBL" id="NLW34074.1"/>
    </source>
</evidence>
<evidence type="ECO:0000256" key="9">
    <source>
        <dbReference type="ARBA" id="ARBA00035687"/>
    </source>
</evidence>
<dbReference type="GO" id="GO:0019843">
    <property type="term" value="F:rRNA binding"/>
    <property type="evidence" value="ECO:0007669"/>
    <property type="project" value="UniProtKB-KW"/>
</dbReference>
<dbReference type="GO" id="GO:0006412">
    <property type="term" value="P:translation"/>
    <property type="evidence" value="ECO:0007669"/>
    <property type="project" value="UniProtKB-UniRule"/>
</dbReference>
<feature type="binding site" evidence="10">
    <location>
        <position position="39"/>
    </location>
    <ligand>
        <name>Zn(2+)</name>
        <dbReference type="ChEBI" id="CHEBI:29105"/>
    </ligand>
</feature>
<dbReference type="Proteomes" id="UP000777265">
    <property type="component" value="Unassembled WGS sequence"/>
</dbReference>
<comment type="caution">
    <text evidence="11">The sequence shown here is derived from an EMBL/GenBank/DDBJ whole genome shotgun (WGS) entry which is preliminary data.</text>
</comment>
<dbReference type="Gene3D" id="4.10.830.30">
    <property type="entry name" value="Ribosomal protein L31"/>
    <property type="match status" value="1"/>
</dbReference>
<proteinExistence type="inferred from homology"/>
<dbReference type="PRINTS" id="PR01249">
    <property type="entry name" value="RIBOSOMALL31"/>
</dbReference>
<evidence type="ECO:0000256" key="3">
    <source>
        <dbReference type="ARBA" id="ARBA00022723"/>
    </source>
</evidence>
<keyword evidence="3 10" id="KW-0479">Metal-binding</keyword>
<keyword evidence="5 10" id="KW-0862">Zinc</keyword>
<dbReference type="EMBL" id="JAAYEE010000020">
    <property type="protein sequence ID" value="NLW34074.1"/>
    <property type="molecule type" value="Genomic_DNA"/>
</dbReference>
<evidence type="ECO:0000313" key="12">
    <source>
        <dbReference type="Proteomes" id="UP000777265"/>
    </source>
</evidence>
<comment type="similarity">
    <text evidence="1 10">Belongs to the bacterial ribosomal protein bL31 family. Type A subfamily.</text>
</comment>
<reference evidence="11" key="2">
    <citation type="submission" date="2020-01" db="EMBL/GenBank/DDBJ databases">
        <authorList>
            <person name="Campanaro S."/>
        </authorList>
    </citation>
    <scope>NUCLEOTIDE SEQUENCE</scope>
    <source>
        <strain evidence="11">AS06rmzACSIP_7</strain>
    </source>
</reference>
<feature type="binding site" evidence="10">
    <location>
        <position position="36"/>
    </location>
    <ligand>
        <name>Zn(2+)</name>
        <dbReference type="ChEBI" id="CHEBI:29105"/>
    </ligand>
</feature>
<evidence type="ECO:0000256" key="7">
    <source>
        <dbReference type="ARBA" id="ARBA00022980"/>
    </source>
</evidence>
<dbReference type="InterPro" id="IPR027491">
    <property type="entry name" value="Ribosomal_bL31_A"/>
</dbReference>
<evidence type="ECO:0000256" key="2">
    <source>
        <dbReference type="ARBA" id="ARBA00011838"/>
    </source>
</evidence>
<dbReference type="Pfam" id="PF01197">
    <property type="entry name" value="Ribosomal_L31"/>
    <property type="match status" value="1"/>
</dbReference>
<dbReference type="InterPro" id="IPR002150">
    <property type="entry name" value="Ribosomal_bL31"/>
</dbReference>
<dbReference type="GO" id="GO:1990904">
    <property type="term" value="C:ribonucleoprotein complex"/>
    <property type="evidence" value="ECO:0007669"/>
    <property type="project" value="UniProtKB-KW"/>
</dbReference>
<keyword evidence="8 10" id="KW-0687">Ribonucleoprotein</keyword>
<comment type="function">
    <text evidence="10">Binds the 23S rRNA.</text>
</comment>
<dbReference type="PANTHER" id="PTHR33280:SF1">
    <property type="entry name" value="LARGE RIBOSOMAL SUBUNIT PROTEIN BL31C"/>
    <property type="match status" value="1"/>
</dbReference>
<reference evidence="11" key="1">
    <citation type="journal article" date="2020" name="Biotechnol. Biofuels">
        <title>New insights from the biogas microbiome by comprehensive genome-resolved metagenomics of nearly 1600 species originating from multiple anaerobic digesters.</title>
        <authorList>
            <person name="Campanaro S."/>
            <person name="Treu L."/>
            <person name="Rodriguez-R L.M."/>
            <person name="Kovalovszki A."/>
            <person name="Ziels R.M."/>
            <person name="Maus I."/>
            <person name="Zhu X."/>
            <person name="Kougias P.G."/>
            <person name="Basile A."/>
            <person name="Luo G."/>
            <person name="Schluter A."/>
            <person name="Konstantinidis K.T."/>
            <person name="Angelidaki I."/>
        </authorList>
    </citation>
    <scope>NUCLEOTIDE SEQUENCE</scope>
    <source>
        <strain evidence="11">AS06rmzACSIP_7</strain>
    </source>
</reference>
<dbReference type="NCBIfam" id="TIGR00105">
    <property type="entry name" value="L31"/>
    <property type="match status" value="1"/>
</dbReference>
<comment type="cofactor">
    <cofactor evidence="10">
        <name>Zn(2+)</name>
        <dbReference type="ChEBI" id="CHEBI:29105"/>
    </cofactor>
    <text evidence="10">Binds 1 zinc ion per subunit.</text>
</comment>
<dbReference type="NCBIfam" id="NF000612">
    <property type="entry name" value="PRK00019.1"/>
    <property type="match status" value="1"/>
</dbReference>
<evidence type="ECO:0000256" key="10">
    <source>
        <dbReference type="HAMAP-Rule" id="MF_00501"/>
    </source>
</evidence>
<organism evidence="11 12">
    <name type="scientific">Syntrophorhabdus aromaticivorans</name>
    <dbReference type="NCBI Taxonomy" id="328301"/>
    <lineage>
        <taxon>Bacteria</taxon>
        <taxon>Pseudomonadati</taxon>
        <taxon>Thermodesulfobacteriota</taxon>
        <taxon>Syntrophorhabdia</taxon>
        <taxon>Syntrophorhabdales</taxon>
        <taxon>Syntrophorhabdaceae</taxon>
        <taxon>Syntrophorhabdus</taxon>
    </lineage>
</organism>
<sequence length="68" mass="7722">MKKGIHPELKKAMVKCACGHTFETLSVKEKISVEICAKCHPIFTGKEKRLDSAGQVEKFEKRYGKKNK</sequence>
<dbReference type="InterPro" id="IPR034704">
    <property type="entry name" value="Ribosomal_bL28/bL31-like_sf"/>
</dbReference>
<dbReference type="GO" id="GO:0005840">
    <property type="term" value="C:ribosome"/>
    <property type="evidence" value="ECO:0007669"/>
    <property type="project" value="UniProtKB-KW"/>
</dbReference>
<evidence type="ECO:0000256" key="5">
    <source>
        <dbReference type="ARBA" id="ARBA00022833"/>
    </source>
</evidence>
<dbReference type="AlphaFoldDB" id="A0A351U0I8"/>
<gene>
    <name evidence="10 11" type="primary">rpmE</name>
    <name evidence="11" type="ORF">GXY80_01130</name>
</gene>
<dbReference type="GO" id="GO:0003735">
    <property type="term" value="F:structural constituent of ribosome"/>
    <property type="evidence" value="ECO:0007669"/>
    <property type="project" value="InterPro"/>
</dbReference>
<feature type="binding site" evidence="10">
    <location>
        <position position="16"/>
    </location>
    <ligand>
        <name>Zn(2+)</name>
        <dbReference type="ChEBI" id="CHEBI:29105"/>
    </ligand>
</feature>
<keyword evidence="6 10" id="KW-0694">RNA-binding</keyword>
<name>A0A351U0I8_9BACT</name>
<evidence type="ECO:0000256" key="1">
    <source>
        <dbReference type="ARBA" id="ARBA00009296"/>
    </source>
</evidence>
<dbReference type="SUPFAM" id="SSF143800">
    <property type="entry name" value="L28p-like"/>
    <property type="match status" value="1"/>
</dbReference>
<keyword evidence="4 10" id="KW-0699">rRNA-binding</keyword>
<dbReference type="InterPro" id="IPR042105">
    <property type="entry name" value="Ribosomal_bL31_sf"/>
</dbReference>
<accession>A0A351U0I8</accession>
<protein>
    <recommendedName>
        <fullName evidence="9 10">Large ribosomal subunit protein bL31</fullName>
    </recommendedName>
</protein>
<dbReference type="STRING" id="909663.GCA_000512235_03654"/>
<dbReference type="PANTHER" id="PTHR33280">
    <property type="entry name" value="50S RIBOSOMAL PROTEIN L31, CHLOROPLASTIC"/>
    <property type="match status" value="1"/>
</dbReference>
<evidence type="ECO:0000256" key="8">
    <source>
        <dbReference type="ARBA" id="ARBA00023274"/>
    </source>
</evidence>
<feature type="binding site" evidence="10">
    <location>
        <position position="18"/>
    </location>
    <ligand>
        <name>Zn(2+)</name>
        <dbReference type="ChEBI" id="CHEBI:29105"/>
    </ligand>
</feature>
<evidence type="ECO:0000256" key="6">
    <source>
        <dbReference type="ARBA" id="ARBA00022884"/>
    </source>
</evidence>
<evidence type="ECO:0000256" key="4">
    <source>
        <dbReference type="ARBA" id="ARBA00022730"/>
    </source>
</evidence>